<organism evidence="2">
    <name type="scientific">Amblyomma triste</name>
    <name type="common">Neotropical tick</name>
    <dbReference type="NCBI Taxonomy" id="251400"/>
    <lineage>
        <taxon>Eukaryota</taxon>
        <taxon>Metazoa</taxon>
        <taxon>Ecdysozoa</taxon>
        <taxon>Arthropoda</taxon>
        <taxon>Chelicerata</taxon>
        <taxon>Arachnida</taxon>
        <taxon>Acari</taxon>
        <taxon>Parasitiformes</taxon>
        <taxon>Ixodida</taxon>
        <taxon>Ixodoidea</taxon>
        <taxon>Ixodidae</taxon>
        <taxon>Amblyomminae</taxon>
        <taxon>Amblyomma</taxon>
    </lineage>
</organism>
<accession>A0A023GDJ6</accession>
<protein>
    <submittedName>
        <fullName evidence="2">Putative secreted protein</fullName>
    </submittedName>
</protein>
<keyword evidence="1" id="KW-0732">Signal</keyword>
<feature type="signal peptide" evidence="1">
    <location>
        <begin position="1"/>
        <end position="19"/>
    </location>
</feature>
<evidence type="ECO:0000313" key="2">
    <source>
        <dbReference type="EMBL" id="JAC31033.1"/>
    </source>
</evidence>
<feature type="chain" id="PRO_5001521930" evidence="1">
    <location>
        <begin position="20"/>
        <end position="216"/>
    </location>
</feature>
<evidence type="ECO:0000256" key="1">
    <source>
        <dbReference type="SAM" id="SignalP"/>
    </source>
</evidence>
<sequence>MPNMKYLAAAVVMVLGVEAGLFSTQETPCNLPDIDLDDEIDQLLEKLPKDFIPIGWRGFQTFLPGLEVGNLNVTGMNKIKRYGPVVPYCMQAESMVQVDLVNMGEVALTVPWRICSGQEGTATLHAEYSRFTAHLVFDKEGGSGKYLAWAGWFPTLPVMTHNVEFIVKGLGEGGKIASFVMSKLITTVFQDVWKENFFMNFGRAMLRTLHENNEVL</sequence>
<dbReference type="EMBL" id="GBBM01004385">
    <property type="protein sequence ID" value="JAC31033.1"/>
    <property type="molecule type" value="mRNA"/>
</dbReference>
<name>A0A023GDJ6_AMBTT</name>
<proteinExistence type="evidence at transcript level"/>
<reference evidence="2" key="1">
    <citation type="submission" date="2014-03" db="EMBL/GenBank/DDBJ databases">
        <title>The sialotranscriptome of Amblyomma triste, Amblyomma parvum and Amblyomma cajennense ticks, uncovered by 454-based RNA-seq.</title>
        <authorList>
            <person name="Garcia G.R."/>
            <person name="Gardinassi L.G."/>
            <person name="Ribeiro J.M."/>
            <person name="Anatriello E."/>
            <person name="Ferreira B.R."/>
            <person name="Moreira H.N."/>
            <person name="Mafra C."/>
            <person name="Olegario M.M."/>
            <person name="Szabo P.J."/>
            <person name="Miranda-Santos I.K."/>
            <person name="Maruyama S.R."/>
        </authorList>
    </citation>
    <scope>NUCLEOTIDE SEQUENCE</scope>
    <source>
        <strain evidence="2">Mato Grasso do Sul</strain>
        <tissue evidence="2">Salivary glands</tissue>
    </source>
</reference>
<dbReference type="AlphaFoldDB" id="A0A023GDJ6"/>